<dbReference type="GO" id="GO:0005829">
    <property type="term" value="C:cytosol"/>
    <property type="evidence" value="ECO:0007669"/>
    <property type="project" value="TreeGrafter"/>
</dbReference>
<dbReference type="HAMAP" id="MF_00073">
    <property type="entry name" value="NusB"/>
    <property type="match status" value="1"/>
</dbReference>
<evidence type="ECO:0000256" key="6">
    <source>
        <dbReference type="HAMAP-Rule" id="MF_00073"/>
    </source>
</evidence>
<dbReference type="NCBIfam" id="TIGR01951">
    <property type="entry name" value="nusB"/>
    <property type="match status" value="1"/>
</dbReference>
<organism evidence="8 9">
    <name type="scientific">Candidatus Magasanikbacteria bacterium GW2011_GWC2_34_16</name>
    <dbReference type="NCBI Taxonomy" id="1619045"/>
    <lineage>
        <taxon>Bacteria</taxon>
        <taxon>Candidatus Magasanikiibacteriota</taxon>
    </lineage>
</organism>
<evidence type="ECO:0000256" key="1">
    <source>
        <dbReference type="ARBA" id="ARBA00005952"/>
    </source>
</evidence>
<feature type="domain" description="NusB/RsmB/TIM44" evidence="7">
    <location>
        <begin position="7"/>
        <end position="136"/>
    </location>
</feature>
<dbReference type="Proteomes" id="UP000034927">
    <property type="component" value="Unassembled WGS sequence"/>
</dbReference>
<dbReference type="CDD" id="cd00619">
    <property type="entry name" value="Terminator_NusB"/>
    <property type="match status" value="1"/>
</dbReference>
<dbReference type="GO" id="GO:0006353">
    <property type="term" value="P:DNA-templated transcription termination"/>
    <property type="evidence" value="ECO:0007669"/>
    <property type="project" value="UniProtKB-UniRule"/>
</dbReference>
<evidence type="ECO:0000259" key="7">
    <source>
        <dbReference type="Pfam" id="PF01029"/>
    </source>
</evidence>
<evidence type="ECO:0000256" key="5">
    <source>
        <dbReference type="ARBA" id="ARBA00023163"/>
    </source>
</evidence>
<evidence type="ECO:0000256" key="4">
    <source>
        <dbReference type="ARBA" id="ARBA00023015"/>
    </source>
</evidence>
<protein>
    <recommendedName>
        <fullName evidence="6">Transcription antitermination protein NusB</fullName>
    </recommendedName>
    <alternativeName>
        <fullName evidence="6">Antitermination factor NusB</fullName>
    </alternativeName>
</protein>
<reference evidence="8 9" key="1">
    <citation type="journal article" date="2015" name="Nature">
        <title>rRNA introns, odd ribosomes, and small enigmatic genomes across a large radiation of phyla.</title>
        <authorList>
            <person name="Brown C.T."/>
            <person name="Hug L.A."/>
            <person name="Thomas B.C."/>
            <person name="Sharon I."/>
            <person name="Castelle C.J."/>
            <person name="Singh A."/>
            <person name="Wilkins M.J."/>
            <person name="Williams K.H."/>
            <person name="Banfield J.F."/>
        </authorList>
    </citation>
    <scope>NUCLEOTIDE SEQUENCE [LARGE SCALE GENOMIC DNA]</scope>
</reference>
<dbReference type="Pfam" id="PF01029">
    <property type="entry name" value="NusB"/>
    <property type="match status" value="1"/>
</dbReference>
<dbReference type="PANTHER" id="PTHR11078:SF3">
    <property type="entry name" value="ANTITERMINATION NUSB DOMAIN-CONTAINING PROTEIN"/>
    <property type="match status" value="1"/>
</dbReference>
<comment type="function">
    <text evidence="6">Involved in transcription antitermination. Required for transcription of ribosomal RNA (rRNA) genes. Binds specifically to the boxA antiterminator sequence of the ribosomal RNA (rrn) operons.</text>
</comment>
<keyword evidence="5 6" id="KW-0804">Transcription</keyword>
<sequence length="145" mass="16084">MSNRHLARSIAMQTLFEWDFRGQPSAGLPAILAHNLNEFGAGLDAEKQFAEELTNGVIDNQTKIDEIITKYAPNWPVEQLTMVDRNILRIGIYELQFNENPVPPKVAINEAIELAKSYGGPSSGRFVNGVLGTMYKEIEPATPIV</sequence>
<dbReference type="AlphaFoldDB" id="A0A0G0ARB0"/>
<evidence type="ECO:0000256" key="2">
    <source>
        <dbReference type="ARBA" id="ARBA00022814"/>
    </source>
</evidence>
<keyword evidence="2 6" id="KW-0889">Transcription antitermination</keyword>
<evidence type="ECO:0000313" key="9">
    <source>
        <dbReference type="Proteomes" id="UP000034927"/>
    </source>
</evidence>
<keyword evidence="4 6" id="KW-0805">Transcription regulation</keyword>
<dbReference type="InterPro" id="IPR011605">
    <property type="entry name" value="NusB_fam"/>
</dbReference>
<dbReference type="PANTHER" id="PTHR11078">
    <property type="entry name" value="N UTILIZATION SUBSTANCE PROTEIN B-RELATED"/>
    <property type="match status" value="1"/>
</dbReference>
<dbReference type="GO" id="GO:0031564">
    <property type="term" value="P:transcription antitermination"/>
    <property type="evidence" value="ECO:0007669"/>
    <property type="project" value="UniProtKB-KW"/>
</dbReference>
<comment type="caution">
    <text evidence="8">The sequence shown here is derived from an EMBL/GenBank/DDBJ whole genome shotgun (WGS) entry which is preliminary data.</text>
</comment>
<dbReference type="SUPFAM" id="SSF48013">
    <property type="entry name" value="NusB-like"/>
    <property type="match status" value="1"/>
</dbReference>
<dbReference type="InterPro" id="IPR006027">
    <property type="entry name" value="NusB_RsmB_TIM44"/>
</dbReference>
<dbReference type="Gene3D" id="1.10.940.10">
    <property type="entry name" value="NusB-like"/>
    <property type="match status" value="1"/>
</dbReference>
<gene>
    <name evidence="6" type="primary">nusB</name>
    <name evidence="8" type="ORF">UR53_C0002G0018</name>
</gene>
<proteinExistence type="inferred from homology"/>
<dbReference type="EMBL" id="LBPO01000002">
    <property type="protein sequence ID" value="KKP59404.1"/>
    <property type="molecule type" value="Genomic_DNA"/>
</dbReference>
<evidence type="ECO:0000256" key="3">
    <source>
        <dbReference type="ARBA" id="ARBA00022884"/>
    </source>
</evidence>
<accession>A0A0G0ARB0</accession>
<dbReference type="InterPro" id="IPR035926">
    <property type="entry name" value="NusB-like_sf"/>
</dbReference>
<dbReference type="PATRIC" id="fig|1619045.3.peg.183"/>
<comment type="similarity">
    <text evidence="1 6">Belongs to the NusB family.</text>
</comment>
<evidence type="ECO:0000313" key="8">
    <source>
        <dbReference type="EMBL" id="KKP59404.1"/>
    </source>
</evidence>
<keyword evidence="3 6" id="KW-0694">RNA-binding</keyword>
<name>A0A0G0ARB0_9BACT</name>
<dbReference type="GO" id="GO:0003723">
    <property type="term" value="F:RNA binding"/>
    <property type="evidence" value="ECO:0007669"/>
    <property type="project" value="UniProtKB-UniRule"/>
</dbReference>